<dbReference type="InterPro" id="IPR027417">
    <property type="entry name" value="P-loop_NTPase"/>
</dbReference>
<dbReference type="InterPro" id="IPR014001">
    <property type="entry name" value="Helicase_ATP-bd"/>
</dbReference>
<evidence type="ECO:0000313" key="16">
    <source>
        <dbReference type="EMBL" id="RHX84673.1"/>
    </source>
</evidence>
<gene>
    <name evidence="16" type="ORF">DLM75_22615</name>
</gene>
<dbReference type="SUPFAM" id="SSF52540">
    <property type="entry name" value="P-loop containing nucleoside triphosphate hydrolases"/>
    <property type="match status" value="1"/>
</dbReference>
<evidence type="ECO:0000256" key="7">
    <source>
        <dbReference type="ARBA" id="ARBA00038437"/>
    </source>
</evidence>
<dbReference type="Pfam" id="PF00270">
    <property type="entry name" value="DEAD"/>
    <property type="match status" value="1"/>
</dbReference>
<evidence type="ECO:0000256" key="8">
    <source>
        <dbReference type="ARBA" id="ARBA00047984"/>
    </source>
</evidence>
<dbReference type="SMART" id="SM00487">
    <property type="entry name" value="DEXDc"/>
    <property type="match status" value="1"/>
</dbReference>
<dbReference type="CDD" id="cd18787">
    <property type="entry name" value="SF2_C_DEAD"/>
    <property type="match status" value="1"/>
</dbReference>
<dbReference type="Pfam" id="PF00271">
    <property type="entry name" value="Helicase_C"/>
    <property type="match status" value="1"/>
</dbReference>
<dbReference type="GO" id="GO:0003724">
    <property type="term" value="F:RNA helicase activity"/>
    <property type="evidence" value="ECO:0007669"/>
    <property type="project" value="UniProtKB-EC"/>
</dbReference>
<keyword evidence="2" id="KW-0963">Cytoplasm</keyword>
<dbReference type="GO" id="GO:0005524">
    <property type="term" value="F:ATP binding"/>
    <property type="evidence" value="ECO:0007669"/>
    <property type="project" value="UniProtKB-KW"/>
</dbReference>
<dbReference type="PANTHER" id="PTHR47959:SF13">
    <property type="entry name" value="ATP-DEPENDENT RNA HELICASE RHLE"/>
    <property type="match status" value="1"/>
</dbReference>
<keyword evidence="3 11" id="KW-0547">Nucleotide-binding</keyword>
<dbReference type="GO" id="GO:0005829">
    <property type="term" value="C:cytosol"/>
    <property type="evidence" value="ECO:0007669"/>
    <property type="project" value="TreeGrafter"/>
</dbReference>
<dbReference type="GO" id="GO:0003676">
    <property type="term" value="F:nucleic acid binding"/>
    <property type="evidence" value="ECO:0007669"/>
    <property type="project" value="InterPro"/>
</dbReference>
<dbReference type="RefSeq" id="WP_118970780.1">
    <property type="nucleotide sequence ID" value="NZ_QHCT01000012.1"/>
</dbReference>
<dbReference type="SMART" id="SM00490">
    <property type="entry name" value="HELICc"/>
    <property type="match status" value="1"/>
</dbReference>
<protein>
    <recommendedName>
        <fullName evidence="9">DEAD-box ATP-dependent RNA helicase RhpA</fullName>
        <ecNumber evidence="1">3.6.4.13</ecNumber>
    </recommendedName>
</protein>
<comment type="similarity">
    <text evidence="7 11">Belongs to the DEAD box helicase family.</text>
</comment>
<dbReference type="PANTHER" id="PTHR47959">
    <property type="entry name" value="ATP-DEPENDENT RNA HELICASE RHLE-RELATED"/>
    <property type="match status" value="1"/>
</dbReference>
<keyword evidence="4 11" id="KW-0378">Hydrolase</keyword>
<dbReference type="PROSITE" id="PS51195">
    <property type="entry name" value="Q_MOTIF"/>
    <property type="match status" value="1"/>
</dbReference>
<evidence type="ECO:0000256" key="2">
    <source>
        <dbReference type="ARBA" id="ARBA00022490"/>
    </source>
</evidence>
<feature type="compositionally biased region" description="Polar residues" evidence="12">
    <location>
        <begin position="416"/>
        <end position="425"/>
    </location>
</feature>
<feature type="domain" description="Helicase ATP-binding" evidence="13">
    <location>
        <begin position="37"/>
        <end position="212"/>
    </location>
</feature>
<evidence type="ECO:0000256" key="1">
    <source>
        <dbReference type="ARBA" id="ARBA00012552"/>
    </source>
</evidence>
<dbReference type="Proteomes" id="UP000265798">
    <property type="component" value="Unassembled WGS sequence"/>
</dbReference>
<evidence type="ECO:0000259" key="13">
    <source>
        <dbReference type="PROSITE" id="PS51192"/>
    </source>
</evidence>
<organism evidence="16 17">
    <name type="scientific">Leptospira stimsonii</name>
    <dbReference type="NCBI Taxonomy" id="2202203"/>
    <lineage>
        <taxon>Bacteria</taxon>
        <taxon>Pseudomonadati</taxon>
        <taxon>Spirochaetota</taxon>
        <taxon>Spirochaetia</taxon>
        <taxon>Leptospirales</taxon>
        <taxon>Leptospiraceae</taxon>
        <taxon>Leptospira</taxon>
    </lineage>
</organism>
<name>A0A396YRL1_9LEPT</name>
<sequence>MHNPIENFSNLPLAPLIQQSIKDVGYSKPTPIQIQAIPPLLEGKDLLGCAQTGTGKTAAFALPILHRLFTNSRKAAPKQTRVLVLTPTRELAIQVHDSFKVYGQHLKLKTAVIFGGVGQSPQVKSLSSGVDILVATPGRLVDLIDQRFLSLSELEVFVLDEADRMLDMGFIHSIKKIIAMLPKKRHNLFFSATMPPDIEKLAGTMLVNPVRIEVTPVSSTVELIQQSVMFVDSDKKKELLKHLFKNPELKRVIVFTKTKHGANRVSELLGKSGISVDVIHGNKSQSARQRALEDFRAGKIRALIATDIAARGIDIDEISHVINYEIPNIPESYVHRIGRTARAGTQGVAISLCDMEERAFVRDIERVIGQKIPVNQHQPFHSENVMHFTGRIKPKTNSGGRPPQRFHSSPSRKKSNFPSKQRSFR</sequence>
<feature type="domain" description="Helicase C-terminal" evidence="14">
    <location>
        <begin position="239"/>
        <end position="386"/>
    </location>
</feature>
<evidence type="ECO:0000256" key="6">
    <source>
        <dbReference type="ARBA" id="ARBA00022840"/>
    </source>
</evidence>
<dbReference type="OrthoDB" id="9805696at2"/>
<feature type="short sequence motif" description="Q motif" evidence="10">
    <location>
        <begin position="6"/>
        <end position="34"/>
    </location>
</feature>
<evidence type="ECO:0000256" key="5">
    <source>
        <dbReference type="ARBA" id="ARBA00022806"/>
    </source>
</evidence>
<dbReference type="EC" id="3.6.4.13" evidence="1"/>
<evidence type="ECO:0000256" key="12">
    <source>
        <dbReference type="SAM" id="MobiDB-lite"/>
    </source>
</evidence>
<evidence type="ECO:0000259" key="15">
    <source>
        <dbReference type="PROSITE" id="PS51195"/>
    </source>
</evidence>
<reference evidence="17" key="1">
    <citation type="submission" date="2018-05" db="EMBL/GenBank/DDBJ databases">
        <title>Leptospira yasudae sp. nov. and Leptospira stimsonii sp. nov., two pathogenic species of the genus Leptospira isolated from environmental sources.</title>
        <authorList>
            <person name="Casanovas-Massana A."/>
            <person name="Hamond C."/>
            <person name="Santos L.A."/>
            <person name="Hacker K.P."/>
            <person name="Balassiano I."/>
            <person name="Medeiros M.A."/>
            <person name="Reis M.G."/>
            <person name="Ko A.I."/>
            <person name="Wunder E.A."/>
        </authorList>
    </citation>
    <scope>NUCLEOTIDE SEQUENCE [LARGE SCALE GENOMIC DNA]</scope>
    <source>
        <strain evidence="17">Yale</strain>
    </source>
</reference>
<dbReference type="InterPro" id="IPR000629">
    <property type="entry name" value="RNA-helicase_DEAD-box_CS"/>
</dbReference>
<dbReference type="PROSITE" id="PS51192">
    <property type="entry name" value="HELICASE_ATP_BIND_1"/>
    <property type="match status" value="1"/>
</dbReference>
<dbReference type="InterPro" id="IPR011545">
    <property type="entry name" value="DEAD/DEAH_box_helicase_dom"/>
</dbReference>
<comment type="catalytic activity">
    <reaction evidence="8">
        <text>ATP + H2O = ADP + phosphate + H(+)</text>
        <dbReference type="Rhea" id="RHEA:13065"/>
        <dbReference type="ChEBI" id="CHEBI:15377"/>
        <dbReference type="ChEBI" id="CHEBI:15378"/>
        <dbReference type="ChEBI" id="CHEBI:30616"/>
        <dbReference type="ChEBI" id="CHEBI:43474"/>
        <dbReference type="ChEBI" id="CHEBI:456216"/>
        <dbReference type="EC" id="3.6.4.13"/>
    </reaction>
</comment>
<dbReference type="InterPro" id="IPR050079">
    <property type="entry name" value="DEAD_box_RNA_helicase"/>
</dbReference>
<dbReference type="FunFam" id="3.40.50.300:FF:000108">
    <property type="entry name" value="ATP-dependent RNA helicase RhlE"/>
    <property type="match status" value="1"/>
</dbReference>
<dbReference type="PROSITE" id="PS00039">
    <property type="entry name" value="DEAD_ATP_HELICASE"/>
    <property type="match status" value="1"/>
</dbReference>
<keyword evidence="6 11" id="KW-0067">ATP-binding</keyword>
<dbReference type="CDD" id="cd00268">
    <property type="entry name" value="DEADc"/>
    <property type="match status" value="1"/>
</dbReference>
<dbReference type="EMBL" id="QHCT01000012">
    <property type="protein sequence ID" value="RHX84673.1"/>
    <property type="molecule type" value="Genomic_DNA"/>
</dbReference>
<keyword evidence="5 11" id="KW-0347">Helicase</keyword>
<proteinExistence type="inferred from homology"/>
<dbReference type="InterPro" id="IPR044742">
    <property type="entry name" value="DEAD/DEAH_RhlB"/>
</dbReference>
<dbReference type="InterPro" id="IPR001650">
    <property type="entry name" value="Helicase_C-like"/>
</dbReference>
<accession>A0A396YRL1</accession>
<dbReference type="AlphaFoldDB" id="A0A396YRL1"/>
<evidence type="ECO:0000256" key="11">
    <source>
        <dbReference type="RuleBase" id="RU000492"/>
    </source>
</evidence>
<dbReference type="GO" id="GO:0042255">
    <property type="term" value="P:ribosome assembly"/>
    <property type="evidence" value="ECO:0007669"/>
    <property type="project" value="UniProtKB-ARBA"/>
</dbReference>
<dbReference type="Gene3D" id="3.40.50.300">
    <property type="entry name" value="P-loop containing nucleotide triphosphate hydrolases"/>
    <property type="match status" value="2"/>
</dbReference>
<feature type="domain" description="DEAD-box RNA helicase Q" evidence="15">
    <location>
        <begin position="6"/>
        <end position="34"/>
    </location>
</feature>
<feature type="region of interest" description="Disordered" evidence="12">
    <location>
        <begin position="390"/>
        <end position="425"/>
    </location>
</feature>
<dbReference type="PROSITE" id="PS51194">
    <property type="entry name" value="HELICASE_CTER"/>
    <property type="match status" value="1"/>
</dbReference>
<dbReference type="InterPro" id="IPR014014">
    <property type="entry name" value="RNA_helicase_DEAD_Q_motif"/>
</dbReference>
<comment type="caution">
    <text evidence="16">The sequence shown here is derived from an EMBL/GenBank/DDBJ whole genome shotgun (WGS) entry which is preliminary data.</text>
</comment>
<dbReference type="GO" id="GO:0009266">
    <property type="term" value="P:response to temperature stimulus"/>
    <property type="evidence" value="ECO:0007669"/>
    <property type="project" value="UniProtKB-ARBA"/>
</dbReference>
<evidence type="ECO:0000256" key="10">
    <source>
        <dbReference type="PROSITE-ProRule" id="PRU00552"/>
    </source>
</evidence>
<evidence type="ECO:0000256" key="4">
    <source>
        <dbReference type="ARBA" id="ARBA00022801"/>
    </source>
</evidence>
<evidence type="ECO:0000256" key="9">
    <source>
        <dbReference type="ARBA" id="ARBA00074363"/>
    </source>
</evidence>
<evidence type="ECO:0000256" key="3">
    <source>
        <dbReference type="ARBA" id="ARBA00022741"/>
    </source>
</evidence>
<dbReference type="GO" id="GO:0016787">
    <property type="term" value="F:hydrolase activity"/>
    <property type="evidence" value="ECO:0007669"/>
    <property type="project" value="UniProtKB-KW"/>
</dbReference>
<evidence type="ECO:0000259" key="14">
    <source>
        <dbReference type="PROSITE" id="PS51194"/>
    </source>
</evidence>
<evidence type="ECO:0000313" key="17">
    <source>
        <dbReference type="Proteomes" id="UP000265798"/>
    </source>
</evidence>